<evidence type="ECO:0008006" key="4">
    <source>
        <dbReference type="Google" id="ProtNLM"/>
    </source>
</evidence>
<evidence type="ECO:0000313" key="2">
    <source>
        <dbReference type="EMBL" id="GAO51819.1"/>
    </source>
</evidence>
<dbReference type="AlphaFoldDB" id="A0A0E9NPP8"/>
<reference evidence="2 3" key="1">
    <citation type="journal article" date="2011" name="J. Gen. Appl. Microbiol.">
        <title>Draft genome sequencing of the enigmatic yeast Saitoella complicata.</title>
        <authorList>
            <person name="Nishida H."/>
            <person name="Hamamoto M."/>
            <person name="Sugiyama J."/>
        </authorList>
    </citation>
    <scope>NUCLEOTIDE SEQUENCE [LARGE SCALE GENOMIC DNA]</scope>
    <source>
        <strain evidence="2 3">NRRL Y-17804</strain>
    </source>
</reference>
<feature type="chain" id="PRO_5002430684" description="Secreted protein" evidence="1">
    <location>
        <begin position="19"/>
        <end position="111"/>
    </location>
</feature>
<gene>
    <name evidence="2" type="ORF">G7K_5910-t1</name>
</gene>
<dbReference type="EMBL" id="BACD03000053">
    <property type="protein sequence ID" value="GAO51819.1"/>
    <property type="molecule type" value="Genomic_DNA"/>
</dbReference>
<accession>A0A0E9NPP8</accession>
<organism evidence="2 3">
    <name type="scientific">Saitoella complicata (strain BCRC 22490 / CBS 7301 / JCM 7358 / NBRC 10748 / NRRL Y-17804)</name>
    <dbReference type="NCBI Taxonomy" id="698492"/>
    <lineage>
        <taxon>Eukaryota</taxon>
        <taxon>Fungi</taxon>
        <taxon>Dikarya</taxon>
        <taxon>Ascomycota</taxon>
        <taxon>Taphrinomycotina</taxon>
        <taxon>Taphrinomycotina incertae sedis</taxon>
        <taxon>Saitoella</taxon>
    </lineage>
</organism>
<dbReference type="Proteomes" id="UP000033140">
    <property type="component" value="Unassembled WGS sequence"/>
</dbReference>
<keyword evidence="3" id="KW-1185">Reference proteome</keyword>
<evidence type="ECO:0000256" key="1">
    <source>
        <dbReference type="SAM" id="SignalP"/>
    </source>
</evidence>
<feature type="signal peptide" evidence="1">
    <location>
        <begin position="1"/>
        <end position="18"/>
    </location>
</feature>
<evidence type="ECO:0000313" key="3">
    <source>
        <dbReference type="Proteomes" id="UP000033140"/>
    </source>
</evidence>
<reference evidence="2 3" key="2">
    <citation type="journal article" date="2014" name="J. Gen. Appl. Microbiol.">
        <title>The early diverging ascomycetous budding yeast Saitoella complicata has three histone deacetylases belonging to the Clr6, Hos2, and Rpd3 lineages.</title>
        <authorList>
            <person name="Nishida H."/>
            <person name="Matsumoto T."/>
            <person name="Kondo S."/>
            <person name="Hamamoto M."/>
            <person name="Yoshikawa H."/>
        </authorList>
    </citation>
    <scope>NUCLEOTIDE SEQUENCE [LARGE SCALE GENOMIC DNA]</scope>
    <source>
        <strain evidence="2 3">NRRL Y-17804</strain>
    </source>
</reference>
<name>A0A0E9NPP8_SAICN</name>
<comment type="caution">
    <text evidence="2">The sequence shown here is derived from an EMBL/GenBank/DDBJ whole genome shotgun (WGS) entry which is preliminary data.</text>
</comment>
<proteinExistence type="predicted"/>
<keyword evidence="1" id="KW-0732">Signal</keyword>
<reference evidence="2 3" key="3">
    <citation type="journal article" date="2015" name="Genome Announc.">
        <title>Draft Genome Sequence of the Archiascomycetous Yeast Saitoella complicata.</title>
        <authorList>
            <person name="Yamauchi K."/>
            <person name="Kondo S."/>
            <person name="Hamamoto M."/>
            <person name="Takahashi Y."/>
            <person name="Ogura Y."/>
            <person name="Hayashi T."/>
            <person name="Nishida H."/>
        </authorList>
    </citation>
    <scope>NUCLEOTIDE SEQUENCE [LARGE SCALE GENOMIC DNA]</scope>
    <source>
        <strain evidence="2 3">NRRL Y-17804</strain>
    </source>
</reference>
<protein>
    <recommendedName>
        <fullName evidence="4">Secreted protein</fullName>
    </recommendedName>
</protein>
<sequence>MLLATSLRFAWIPPAFMSFTVLYHCLPDPGHDHNNDGIILLHTTIIASQQQKIMPMSMSGSMLCCCAVRLVYMIGHYLCSEFACPQYPVEVSISLPKSLKKDAIFRIMISS</sequence>